<proteinExistence type="inferred from homology"/>
<dbReference type="RefSeq" id="WP_264010880.1">
    <property type="nucleotide sequence ID" value="NZ_JACKSJ010000019.1"/>
</dbReference>
<feature type="domain" description="N-acetyltransferase" evidence="4">
    <location>
        <begin position="4"/>
        <end position="163"/>
    </location>
</feature>
<gene>
    <name evidence="5" type="ORF">H7I41_01975</name>
</gene>
<dbReference type="SUPFAM" id="SSF55729">
    <property type="entry name" value="Acyl-CoA N-acyltransferases (Nat)"/>
    <property type="match status" value="1"/>
</dbReference>
<evidence type="ECO:0000256" key="3">
    <source>
        <dbReference type="ARBA" id="ARBA00023315"/>
    </source>
</evidence>
<keyword evidence="2" id="KW-0808">Transferase</keyword>
<accession>A0A9X2Y676</accession>
<dbReference type="PANTHER" id="PTHR10545">
    <property type="entry name" value="DIAMINE N-ACETYLTRANSFERASE"/>
    <property type="match status" value="1"/>
</dbReference>
<dbReference type="AlphaFoldDB" id="A0A9X2Y676"/>
<evidence type="ECO:0000256" key="1">
    <source>
        <dbReference type="ARBA" id="ARBA00008694"/>
    </source>
</evidence>
<dbReference type="InterPro" id="IPR000182">
    <property type="entry name" value="GNAT_dom"/>
</dbReference>
<evidence type="ECO:0000313" key="5">
    <source>
        <dbReference type="EMBL" id="MCV7168683.1"/>
    </source>
</evidence>
<dbReference type="InterPro" id="IPR016181">
    <property type="entry name" value="Acyl_CoA_acyltransferase"/>
</dbReference>
<dbReference type="Proteomes" id="UP001140293">
    <property type="component" value="Unassembled WGS sequence"/>
</dbReference>
<evidence type="ECO:0000259" key="4">
    <source>
        <dbReference type="PROSITE" id="PS51186"/>
    </source>
</evidence>
<dbReference type="InterPro" id="IPR051016">
    <property type="entry name" value="Diverse_Substrate_AcTransf"/>
</dbReference>
<dbReference type="GO" id="GO:0008080">
    <property type="term" value="F:N-acetyltransferase activity"/>
    <property type="evidence" value="ECO:0007669"/>
    <property type="project" value="TreeGrafter"/>
</dbReference>
<keyword evidence="3" id="KW-0012">Acyltransferase</keyword>
<dbReference type="CDD" id="cd04301">
    <property type="entry name" value="NAT_SF"/>
    <property type="match status" value="1"/>
</dbReference>
<dbReference type="FunFam" id="3.40.630.30:FF:000064">
    <property type="entry name" value="GNAT family acetyltransferase"/>
    <property type="match status" value="1"/>
</dbReference>
<protein>
    <submittedName>
        <fullName evidence="5">GNAT family N-acetyltransferase</fullName>
    </submittedName>
</protein>
<sequence>MSGTTIRPVRRGDEAELAAMIHELAEFERAAAECTVTESQLGTALFGDRPVVFGHIAEVDGTPAAAALWFYNFSTWDGVAGIYLEDLFVRPQFRRRGLARALLSTLAGECVENGYSRLSWAVLDWNADAIATYDALGGKPQTDWITYRVSGPELSALAAPPAP</sequence>
<evidence type="ECO:0000256" key="2">
    <source>
        <dbReference type="ARBA" id="ARBA00022679"/>
    </source>
</evidence>
<dbReference type="Pfam" id="PF00583">
    <property type="entry name" value="Acetyltransf_1"/>
    <property type="match status" value="1"/>
</dbReference>
<comment type="caution">
    <text evidence="5">The sequence shown here is derived from an EMBL/GenBank/DDBJ whole genome shotgun (WGS) entry which is preliminary data.</text>
</comment>
<reference evidence="5" key="1">
    <citation type="submission" date="2020-07" db="EMBL/GenBank/DDBJ databases">
        <authorList>
            <person name="Pettersson B.M.F."/>
            <person name="Behra P.R.K."/>
            <person name="Ramesh M."/>
            <person name="Das S."/>
            <person name="Dasgupta S."/>
            <person name="Kirsebom L.A."/>
        </authorList>
    </citation>
    <scope>NUCLEOTIDE SEQUENCE</scope>
    <source>
        <strain evidence="5">DSM 44615</strain>
    </source>
</reference>
<dbReference type="EMBL" id="JACKSJ010000019">
    <property type="protein sequence ID" value="MCV7168683.1"/>
    <property type="molecule type" value="Genomic_DNA"/>
</dbReference>
<evidence type="ECO:0000313" key="6">
    <source>
        <dbReference type="Proteomes" id="UP001140293"/>
    </source>
</evidence>
<organism evidence="5 6">
    <name type="scientific">[Mycobacterium] manitobense</name>
    <dbReference type="NCBI Taxonomy" id="190147"/>
    <lineage>
        <taxon>Bacteria</taxon>
        <taxon>Bacillati</taxon>
        <taxon>Actinomycetota</taxon>
        <taxon>Actinomycetes</taxon>
        <taxon>Mycobacteriales</taxon>
        <taxon>Mycobacteriaceae</taxon>
        <taxon>Mycolicibacterium</taxon>
    </lineage>
</organism>
<comment type="similarity">
    <text evidence="1">Belongs to the acetyltransferase family.</text>
</comment>
<keyword evidence="6" id="KW-1185">Reference proteome</keyword>
<name>A0A9X2Y676_9MYCO</name>
<dbReference type="PROSITE" id="PS51186">
    <property type="entry name" value="GNAT"/>
    <property type="match status" value="1"/>
</dbReference>
<dbReference type="PANTHER" id="PTHR10545:SF29">
    <property type="entry name" value="GH14572P-RELATED"/>
    <property type="match status" value="1"/>
</dbReference>
<dbReference type="Gene3D" id="3.40.630.30">
    <property type="match status" value="1"/>
</dbReference>
<reference evidence="5" key="2">
    <citation type="journal article" date="2022" name="BMC Genomics">
        <title>Comparative genome analysis of mycobacteria focusing on tRNA and non-coding RNA.</title>
        <authorList>
            <person name="Behra P.R.K."/>
            <person name="Pettersson B.M.F."/>
            <person name="Ramesh M."/>
            <person name="Das S."/>
            <person name="Dasgupta S."/>
            <person name="Kirsebom L.A."/>
        </authorList>
    </citation>
    <scope>NUCLEOTIDE SEQUENCE</scope>
    <source>
        <strain evidence="5">DSM 44615</strain>
    </source>
</reference>